<dbReference type="EMBL" id="GBRH01225499">
    <property type="protein sequence ID" value="JAD72396.1"/>
    <property type="molecule type" value="Transcribed_RNA"/>
</dbReference>
<evidence type="ECO:0000313" key="2">
    <source>
        <dbReference type="EMBL" id="JAD72396.1"/>
    </source>
</evidence>
<accession>A0A0A9C9Y8</accession>
<sequence>MDRPLAQNGTNSTGSSHTSSSYSGALWSNSSR</sequence>
<dbReference type="AlphaFoldDB" id="A0A0A9C9Y8"/>
<proteinExistence type="predicted"/>
<reference evidence="2" key="2">
    <citation type="journal article" date="2015" name="Data Brief">
        <title>Shoot transcriptome of the giant reed, Arundo donax.</title>
        <authorList>
            <person name="Barrero R.A."/>
            <person name="Guerrero F.D."/>
            <person name="Moolhuijzen P."/>
            <person name="Goolsby J.A."/>
            <person name="Tidwell J."/>
            <person name="Bellgard S.E."/>
            <person name="Bellgard M.I."/>
        </authorList>
    </citation>
    <scope>NUCLEOTIDE SEQUENCE</scope>
    <source>
        <tissue evidence="2">Shoot tissue taken approximately 20 cm above the soil surface</tissue>
    </source>
</reference>
<reference evidence="2" key="1">
    <citation type="submission" date="2014-09" db="EMBL/GenBank/DDBJ databases">
        <authorList>
            <person name="Magalhaes I.L.F."/>
            <person name="Oliveira U."/>
            <person name="Santos F.R."/>
            <person name="Vidigal T.H.D.A."/>
            <person name="Brescovit A.D."/>
            <person name="Santos A.J."/>
        </authorList>
    </citation>
    <scope>NUCLEOTIDE SEQUENCE</scope>
    <source>
        <tissue evidence="2">Shoot tissue taken approximately 20 cm above the soil surface</tissue>
    </source>
</reference>
<feature type="compositionally biased region" description="Low complexity" evidence="1">
    <location>
        <begin position="9"/>
        <end position="24"/>
    </location>
</feature>
<name>A0A0A9C9Y8_ARUDO</name>
<evidence type="ECO:0000256" key="1">
    <source>
        <dbReference type="SAM" id="MobiDB-lite"/>
    </source>
</evidence>
<protein>
    <submittedName>
        <fullName evidence="2">Uncharacterized protein</fullName>
    </submittedName>
</protein>
<organism evidence="2">
    <name type="scientific">Arundo donax</name>
    <name type="common">Giant reed</name>
    <name type="synonym">Donax arundinaceus</name>
    <dbReference type="NCBI Taxonomy" id="35708"/>
    <lineage>
        <taxon>Eukaryota</taxon>
        <taxon>Viridiplantae</taxon>
        <taxon>Streptophyta</taxon>
        <taxon>Embryophyta</taxon>
        <taxon>Tracheophyta</taxon>
        <taxon>Spermatophyta</taxon>
        <taxon>Magnoliopsida</taxon>
        <taxon>Liliopsida</taxon>
        <taxon>Poales</taxon>
        <taxon>Poaceae</taxon>
        <taxon>PACMAD clade</taxon>
        <taxon>Arundinoideae</taxon>
        <taxon>Arundineae</taxon>
        <taxon>Arundo</taxon>
    </lineage>
</organism>
<feature type="region of interest" description="Disordered" evidence="1">
    <location>
        <begin position="1"/>
        <end position="32"/>
    </location>
</feature>